<feature type="signal peptide" evidence="8">
    <location>
        <begin position="1"/>
        <end position="21"/>
    </location>
</feature>
<reference evidence="9 10" key="1">
    <citation type="submission" date="2023-05" db="EMBL/GenBank/DDBJ databases">
        <title>Novel species of genus Flectobacillus isolated from stream in China.</title>
        <authorList>
            <person name="Lu H."/>
        </authorList>
    </citation>
    <scope>NUCLEOTIDE SEQUENCE [LARGE SCALE GENOMIC DNA]</scope>
    <source>
        <strain evidence="9 10">KCTC 42575</strain>
    </source>
</reference>
<comment type="caution">
    <text evidence="9">The sequence shown here is derived from an EMBL/GenBank/DDBJ whole genome shotgun (WGS) entry which is preliminary data.</text>
</comment>
<dbReference type="PANTHER" id="PTHR30026:SF20">
    <property type="entry name" value="OUTER MEMBRANE PROTEIN TOLC"/>
    <property type="match status" value="1"/>
</dbReference>
<dbReference type="PANTHER" id="PTHR30026">
    <property type="entry name" value="OUTER MEMBRANE PROTEIN TOLC"/>
    <property type="match status" value="1"/>
</dbReference>
<sequence>MKTIPYYLALLGCWLSLSAKAQQRLTLKSSVDYALKNHVSNTIYENEIALAKQKSVEALAGYLPQVNGTITFDDNLKRQITVIPAGAFSPTEIRLQFGNQYNTMGTAQLDQVIYDKSMLVGIKATEPNNQLSAFKKEQNQEQLIYNTVSAYFQVLVIKEQEKLTLENEKKYKDLLEILALRLEKGVIKKTEYDRTKASLNNIVAQKSILQVNKQIALNRLKNAIGMPVTEDVVDVESLNYEGMALGEKDNGFEIGNLLDLKIQNANASLLSFDVKRKEAAFLPTVSMYARYGGQSFGNEFGPSFGKWFDFSTVGLKVNIPMFSGYRKSSQLKQAEISLLNAKANYKLMSDNLSMVYHNSSAQLQKSQSDLSINRENLTFAKTVLESTTVEYEKGVATLSDLLNSDYSFKEAQSNYMTSLINVLSSRLEYEKSKGSLKSYINQF</sequence>
<comment type="subcellular location">
    <subcellularLocation>
        <location evidence="1">Cell outer membrane</location>
    </subcellularLocation>
</comment>
<protein>
    <submittedName>
        <fullName evidence="9">TolC family protein</fullName>
    </submittedName>
</protein>
<accession>A0ABT6YDZ7</accession>
<name>A0ABT6YDZ7_9BACT</name>
<organism evidence="9 10">
    <name type="scientific">Flectobacillus roseus</name>
    <dbReference type="NCBI Taxonomy" id="502259"/>
    <lineage>
        <taxon>Bacteria</taxon>
        <taxon>Pseudomonadati</taxon>
        <taxon>Bacteroidota</taxon>
        <taxon>Cytophagia</taxon>
        <taxon>Cytophagales</taxon>
        <taxon>Flectobacillaceae</taxon>
        <taxon>Flectobacillus</taxon>
    </lineage>
</organism>
<evidence type="ECO:0000256" key="2">
    <source>
        <dbReference type="ARBA" id="ARBA00007613"/>
    </source>
</evidence>
<keyword evidence="4" id="KW-1134">Transmembrane beta strand</keyword>
<evidence type="ECO:0000256" key="3">
    <source>
        <dbReference type="ARBA" id="ARBA00022448"/>
    </source>
</evidence>
<dbReference type="SUPFAM" id="SSF56954">
    <property type="entry name" value="Outer membrane efflux proteins (OEP)"/>
    <property type="match status" value="1"/>
</dbReference>
<dbReference type="EMBL" id="JASHIF010000022">
    <property type="protein sequence ID" value="MDI9861811.1"/>
    <property type="molecule type" value="Genomic_DNA"/>
</dbReference>
<comment type="similarity">
    <text evidence="2">Belongs to the outer membrane factor (OMF) (TC 1.B.17) family.</text>
</comment>
<evidence type="ECO:0000313" key="9">
    <source>
        <dbReference type="EMBL" id="MDI9861811.1"/>
    </source>
</evidence>
<keyword evidence="10" id="KW-1185">Reference proteome</keyword>
<dbReference type="InterPro" id="IPR003423">
    <property type="entry name" value="OMP_efflux"/>
</dbReference>
<evidence type="ECO:0000256" key="4">
    <source>
        <dbReference type="ARBA" id="ARBA00022452"/>
    </source>
</evidence>
<dbReference type="Gene3D" id="1.20.1600.10">
    <property type="entry name" value="Outer membrane efflux proteins (OEP)"/>
    <property type="match status" value="1"/>
</dbReference>
<evidence type="ECO:0000256" key="6">
    <source>
        <dbReference type="ARBA" id="ARBA00023136"/>
    </source>
</evidence>
<keyword evidence="8" id="KW-0732">Signal</keyword>
<evidence type="ECO:0000256" key="8">
    <source>
        <dbReference type="SAM" id="SignalP"/>
    </source>
</evidence>
<evidence type="ECO:0000256" key="1">
    <source>
        <dbReference type="ARBA" id="ARBA00004442"/>
    </source>
</evidence>
<dbReference type="Proteomes" id="UP001236507">
    <property type="component" value="Unassembled WGS sequence"/>
</dbReference>
<keyword evidence="6" id="KW-0472">Membrane</keyword>
<dbReference type="Pfam" id="PF02321">
    <property type="entry name" value="OEP"/>
    <property type="match status" value="2"/>
</dbReference>
<proteinExistence type="inferred from homology"/>
<keyword evidence="5" id="KW-0812">Transmembrane</keyword>
<gene>
    <name evidence="9" type="ORF">QM524_21500</name>
</gene>
<keyword evidence="7" id="KW-0998">Cell outer membrane</keyword>
<evidence type="ECO:0000256" key="5">
    <source>
        <dbReference type="ARBA" id="ARBA00022692"/>
    </source>
</evidence>
<evidence type="ECO:0000313" key="10">
    <source>
        <dbReference type="Proteomes" id="UP001236507"/>
    </source>
</evidence>
<keyword evidence="3" id="KW-0813">Transport</keyword>
<feature type="chain" id="PRO_5045918522" evidence="8">
    <location>
        <begin position="22"/>
        <end position="443"/>
    </location>
</feature>
<evidence type="ECO:0000256" key="7">
    <source>
        <dbReference type="ARBA" id="ARBA00023237"/>
    </source>
</evidence>
<dbReference type="InterPro" id="IPR051906">
    <property type="entry name" value="TolC-like"/>
</dbReference>
<dbReference type="RefSeq" id="WP_283346165.1">
    <property type="nucleotide sequence ID" value="NZ_JASHIF010000022.1"/>
</dbReference>